<dbReference type="InterPro" id="IPR038600">
    <property type="entry name" value="Csn2_sf"/>
</dbReference>
<dbReference type="Gene3D" id="3.40.50.11940">
    <property type="match status" value="1"/>
</dbReference>
<dbReference type="NCBIfam" id="TIGR01866">
    <property type="entry name" value="cas_Csn2"/>
    <property type="match status" value="1"/>
</dbReference>
<dbReference type="Proteomes" id="UP000253891">
    <property type="component" value="Unassembled WGS sequence"/>
</dbReference>
<evidence type="ECO:0000313" key="1">
    <source>
        <dbReference type="EMBL" id="GAO99996.1"/>
    </source>
</evidence>
<dbReference type="InterPro" id="IPR010146">
    <property type="entry name" value="CRISPR-assoc_prot_Csn2-typ"/>
</dbReference>
<dbReference type="Pfam" id="PF09711">
    <property type="entry name" value="Cas_Csn2"/>
    <property type="match status" value="1"/>
</dbReference>
<evidence type="ECO:0008006" key="3">
    <source>
        <dbReference type="Google" id="ProtNLM"/>
    </source>
</evidence>
<keyword evidence="2" id="KW-1185">Reference proteome</keyword>
<protein>
    <recommendedName>
        <fullName evidence="3">CRISPR-associated protein, SAG0897 family</fullName>
    </recommendedName>
</protein>
<accession>A0A0K8MHH9</accession>
<dbReference type="RefSeq" id="WP_061993352.1">
    <property type="nucleotide sequence ID" value="NZ_DF968004.1"/>
</dbReference>
<gene>
    <name evidence="1" type="ORF">FFIC_270280</name>
</gene>
<sequence length="222" mass="25070">MNLGQISLETVGTIQIEEGLNLITMADPNLYGRTVYAIQNGINDKVVYSENNRPETLSKRGLFIGDPVSGTDVRTHYSKFIDGILTKNISEEGLDKLFHINMQVQSILAEEIIDSNLPLKIEGEWQLEKLLKSQNISVERANTQSIFGKIEDVVHVMGMLDESRYLLVTNLTLYCDMSELNQLHQCLLAEGINLISLNLSQENPIFGETFKTSYIDHDFVLF</sequence>
<organism evidence="1 2">
    <name type="scientific">Fructobacillus ficulneus</name>
    <dbReference type="NCBI Taxonomy" id="157463"/>
    <lineage>
        <taxon>Bacteria</taxon>
        <taxon>Bacillati</taxon>
        <taxon>Bacillota</taxon>
        <taxon>Bacilli</taxon>
        <taxon>Lactobacillales</taxon>
        <taxon>Lactobacillaceae</taxon>
        <taxon>Fructobacillus</taxon>
    </lineage>
</organism>
<proteinExistence type="predicted"/>
<evidence type="ECO:0000313" key="2">
    <source>
        <dbReference type="Proteomes" id="UP000253891"/>
    </source>
</evidence>
<name>A0A0K8MHH9_9LACO</name>
<dbReference type="STRING" id="157463.GCA_001047075_00914"/>
<dbReference type="AlphaFoldDB" id="A0A0K8MHH9"/>
<reference evidence="1 2" key="1">
    <citation type="journal article" date="2015" name="BMC Genomics">
        <title>Comparative genomics of Fructobacillus spp. and Leuconostoc spp. reveals niche-specific evolution of Fructobacillus spp.</title>
        <authorList>
            <person name="Endo A."/>
            <person name="Tanizawa Y."/>
            <person name="Tanaka N."/>
            <person name="Maeno S."/>
            <person name="Kumar H."/>
            <person name="Shiwa Y."/>
            <person name="Okada S."/>
            <person name="Yoshikawa H."/>
            <person name="Dicks L."/>
            <person name="Nakagawa J."/>
            <person name="Arita M."/>
        </authorList>
    </citation>
    <scope>NUCLEOTIDE SEQUENCE [LARGE SCALE GENOMIC DNA]</scope>
    <source>
        <strain evidence="1 2">JCM 12225</strain>
    </source>
</reference>
<dbReference type="EMBL" id="DF968004">
    <property type="protein sequence ID" value="GAO99996.1"/>
    <property type="molecule type" value="Genomic_DNA"/>
</dbReference>
<dbReference type="OrthoDB" id="2152016at2"/>